<feature type="signal peptide" evidence="2">
    <location>
        <begin position="1"/>
        <end position="26"/>
    </location>
</feature>
<evidence type="ECO:0000313" key="4">
    <source>
        <dbReference type="Proteomes" id="UP001208935"/>
    </source>
</evidence>
<organism evidence="3 4">
    <name type="scientific">Verminephrobacter aporrectodeae subsp. tuberculatae</name>
    <dbReference type="NCBI Taxonomy" id="1110392"/>
    <lineage>
        <taxon>Bacteria</taxon>
        <taxon>Pseudomonadati</taxon>
        <taxon>Pseudomonadota</taxon>
        <taxon>Betaproteobacteria</taxon>
        <taxon>Burkholderiales</taxon>
        <taxon>Comamonadaceae</taxon>
        <taxon>Verminephrobacter</taxon>
    </lineage>
</organism>
<comment type="caution">
    <text evidence="3">The sequence shown here is derived from an EMBL/GenBank/DDBJ whole genome shotgun (WGS) entry which is preliminary data.</text>
</comment>
<sequence length="325" mass="34262">MMIRRHLLRATCVCLANLVAVSSARAEAVAWPARPVKLIVPFGAGSGNDIVARLLADRLSRALGQPFVVHNQVGANGAIGAEAAAHAAPDGYTLFLATNTTQAANPGLMKKLRYDPVKEFAPISRVANTPALLVVHPSVQARTVPELIALAKSRPGQLSYASGSAGTRVPGAMLTSAAGLDMLHVPYKTIPQALADVVAGQVHGMFTDMATGIQQVRAGKVRAIGISSLRPTPLLPEVQPIALTLPGFELLAWYALYAPAGTPQPVIARLNAETRTALSDAALRERLVSLGLEPISSTPQELAAFGHSELEKWTRLIRAIGIEPE</sequence>
<dbReference type="Gene3D" id="3.40.190.10">
    <property type="entry name" value="Periplasmic binding protein-like II"/>
    <property type="match status" value="1"/>
</dbReference>
<dbReference type="SUPFAM" id="SSF53850">
    <property type="entry name" value="Periplasmic binding protein-like II"/>
    <property type="match status" value="1"/>
</dbReference>
<dbReference type="Proteomes" id="UP001208935">
    <property type="component" value="Unassembled WGS sequence"/>
</dbReference>
<dbReference type="PIRSF" id="PIRSF017082">
    <property type="entry name" value="YflP"/>
    <property type="match status" value="1"/>
</dbReference>
<dbReference type="PANTHER" id="PTHR42928">
    <property type="entry name" value="TRICARBOXYLATE-BINDING PROTEIN"/>
    <property type="match status" value="1"/>
</dbReference>
<keyword evidence="2" id="KW-0732">Signal</keyword>
<dbReference type="EMBL" id="QZCW01000003">
    <property type="protein sequence ID" value="MCW5322482.1"/>
    <property type="molecule type" value="Genomic_DNA"/>
</dbReference>
<evidence type="ECO:0000256" key="2">
    <source>
        <dbReference type="SAM" id="SignalP"/>
    </source>
</evidence>
<comment type="similarity">
    <text evidence="1">Belongs to the UPF0065 (bug) family.</text>
</comment>
<gene>
    <name evidence="3" type="ORF">D5039_15380</name>
</gene>
<feature type="chain" id="PRO_5046271133" evidence="2">
    <location>
        <begin position="27"/>
        <end position="325"/>
    </location>
</feature>
<name>A0ABT3KVV0_9BURK</name>
<keyword evidence="4" id="KW-1185">Reference proteome</keyword>
<dbReference type="InterPro" id="IPR042100">
    <property type="entry name" value="Bug_dom1"/>
</dbReference>
<evidence type="ECO:0000313" key="3">
    <source>
        <dbReference type="EMBL" id="MCW5322482.1"/>
    </source>
</evidence>
<proteinExistence type="inferred from homology"/>
<dbReference type="Gene3D" id="3.40.190.150">
    <property type="entry name" value="Bordetella uptake gene, domain 1"/>
    <property type="match status" value="1"/>
</dbReference>
<accession>A0ABT3KVV0</accession>
<evidence type="ECO:0000256" key="1">
    <source>
        <dbReference type="ARBA" id="ARBA00006987"/>
    </source>
</evidence>
<dbReference type="PANTHER" id="PTHR42928:SF5">
    <property type="entry name" value="BLR1237 PROTEIN"/>
    <property type="match status" value="1"/>
</dbReference>
<dbReference type="RefSeq" id="WP_265282741.1">
    <property type="nucleotide sequence ID" value="NZ_QZCW01000003.1"/>
</dbReference>
<reference evidence="4" key="1">
    <citation type="submission" date="2023-07" db="EMBL/GenBank/DDBJ databases">
        <title>Verminephrobacter genomes.</title>
        <authorList>
            <person name="Lund M.B."/>
        </authorList>
    </citation>
    <scope>NUCLEOTIDE SEQUENCE [LARGE SCALE GENOMIC DNA]</scope>
    <source>
        <strain evidence="4">AtM5-05</strain>
    </source>
</reference>
<protein>
    <submittedName>
        <fullName evidence="3">Tripartite tricarboxylate transporter substrate binding protein</fullName>
    </submittedName>
</protein>
<dbReference type="InterPro" id="IPR005064">
    <property type="entry name" value="BUG"/>
</dbReference>
<dbReference type="Pfam" id="PF03401">
    <property type="entry name" value="TctC"/>
    <property type="match status" value="1"/>
</dbReference>